<evidence type="ECO:0000256" key="1">
    <source>
        <dbReference type="ARBA" id="ARBA00004651"/>
    </source>
</evidence>
<evidence type="ECO:0000313" key="8">
    <source>
        <dbReference type="EMBL" id="MCQ8241977.1"/>
    </source>
</evidence>
<dbReference type="Proteomes" id="UP001524547">
    <property type="component" value="Unassembled WGS sequence"/>
</dbReference>
<feature type="transmembrane region" description="Helical" evidence="6">
    <location>
        <begin position="172"/>
        <end position="190"/>
    </location>
</feature>
<reference evidence="8 9" key="1">
    <citation type="submission" date="2022-06" db="EMBL/GenBank/DDBJ databases">
        <title>Rhizosaccharibacter gen. nov. sp. nov. KSS12, endophytic bacteria isolated from sugarcane.</title>
        <authorList>
            <person name="Pitiwittayakul N."/>
        </authorList>
    </citation>
    <scope>NUCLEOTIDE SEQUENCE [LARGE SCALE GENOMIC DNA]</scope>
    <source>
        <strain evidence="8 9">KSS12</strain>
    </source>
</reference>
<dbReference type="InterPro" id="IPR015414">
    <property type="entry name" value="TMEM64"/>
</dbReference>
<dbReference type="RefSeq" id="WP_422920725.1">
    <property type="nucleotide sequence ID" value="NZ_JAMZEJ010000008.1"/>
</dbReference>
<dbReference type="Pfam" id="PF09335">
    <property type="entry name" value="VTT_dom"/>
    <property type="match status" value="1"/>
</dbReference>
<keyword evidence="3 6" id="KW-0812">Transmembrane</keyword>
<name>A0ABT1W1E1_9PROT</name>
<evidence type="ECO:0000313" key="9">
    <source>
        <dbReference type="Proteomes" id="UP001524547"/>
    </source>
</evidence>
<evidence type="ECO:0000259" key="7">
    <source>
        <dbReference type="Pfam" id="PF09335"/>
    </source>
</evidence>
<organism evidence="8 9">
    <name type="scientific">Rhizosaccharibacter radicis</name>
    <dbReference type="NCBI Taxonomy" id="2782605"/>
    <lineage>
        <taxon>Bacteria</taxon>
        <taxon>Pseudomonadati</taxon>
        <taxon>Pseudomonadota</taxon>
        <taxon>Alphaproteobacteria</taxon>
        <taxon>Acetobacterales</taxon>
        <taxon>Acetobacteraceae</taxon>
        <taxon>Rhizosaccharibacter</taxon>
    </lineage>
</organism>
<comment type="subcellular location">
    <subcellularLocation>
        <location evidence="1 6">Cell membrane</location>
        <topology evidence="1 6">Multi-pass membrane protein</topology>
    </subcellularLocation>
</comment>
<feature type="transmembrane region" description="Helical" evidence="6">
    <location>
        <begin position="88"/>
        <end position="112"/>
    </location>
</feature>
<comment type="caution">
    <text evidence="8">The sequence shown here is derived from an EMBL/GenBank/DDBJ whole genome shotgun (WGS) entry which is preliminary data.</text>
</comment>
<dbReference type="PANTHER" id="PTHR12677">
    <property type="entry name" value="GOLGI APPARATUS MEMBRANE PROTEIN TVP38-RELATED"/>
    <property type="match status" value="1"/>
</dbReference>
<gene>
    <name evidence="8" type="ORF">NFI88_14145</name>
</gene>
<keyword evidence="4 6" id="KW-1133">Transmembrane helix</keyword>
<sequence length="231" mass="24577">MRDLTEAPRAMSPPWTLSGGIGRLAKPACFLLGLLAAGLLLRHLHASLPGTAALRDGLGGRALFLLVGSLFCAVGLPRQLVCFAGGTAYGAAAGIVLSTVATVAGCVMPFLWARILAHDWVARRFGTRLGSLRRMLHRRPFASVLVLRLLPVGSSLLLNLCSGALGIKTRPFMLATLLGSLPQTMVFVLLGSGTRFGHDVQTLLAVILFAVSGALGLYMIRYRNENQFRDG</sequence>
<accession>A0ABT1W1E1</accession>
<evidence type="ECO:0000256" key="6">
    <source>
        <dbReference type="RuleBase" id="RU366058"/>
    </source>
</evidence>
<feature type="transmembrane region" description="Helical" evidence="6">
    <location>
        <begin position="202"/>
        <end position="220"/>
    </location>
</feature>
<keyword evidence="5 6" id="KW-0472">Membrane</keyword>
<dbReference type="PANTHER" id="PTHR12677:SF59">
    <property type="entry name" value="GOLGI APPARATUS MEMBRANE PROTEIN TVP38-RELATED"/>
    <property type="match status" value="1"/>
</dbReference>
<dbReference type="InterPro" id="IPR032816">
    <property type="entry name" value="VTT_dom"/>
</dbReference>
<keyword evidence="9" id="KW-1185">Reference proteome</keyword>
<dbReference type="EMBL" id="JAMZEJ010000008">
    <property type="protein sequence ID" value="MCQ8241977.1"/>
    <property type="molecule type" value="Genomic_DNA"/>
</dbReference>
<evidence type="ECO:0000256" key="3">
    <source>
        <dbReference type="ARBA" id="ARBA00022692"/>
    </source>
</evidence>
<proteinExistence type="inferred from homology"/>
<keyword evidence="2 6" id="KW-1003">Cell membrane</keyword>
<evidence type="ECO:0000256" key="4">
    <source>
        <dbReference type="ARBA" id="ARBA00022989"/>
    </source>
</evidence>
<comment type="similarity">
    <text evidence="6">Belongs to the TVP38/TMEM64 family.</text>
</comment>
<feature type="domain" description="VTT" evidence="7">
    <location>
        <begin position="76"/>
        <end position="192"/>
    </location>
</feature>
<feature type="transmembrane region" description="Helical" evidence="6">
    <location>
        <begin position="141"/>
        <end position="160"/>
    </location>
</feature>
<feature type="transmembrane region" description="Helical" evidence="6">
    <location>
        <begin position="62"/>
        <end position="81"/>
    </location>
</feature>
<evidence type="ECO:0000256" key="2">
    <source>
        <dbReference type="ARBA" id="ARBA00022475"/>
    </source>
</evidence>
<evidence type="ECO:0000256" key="5">
    <source>
        <dbReference type="ARBA" id="ARBA00023136"/>
    </source>
</evidence>
<protein>
    <recommendedName>
        <fullName evidence="6">TVP38/TMEM64 family membrane protein</fullName>
    </recommendedName>
</protein>